<keyword evidence="4" id="KW-1185">Reference proteome</keyword>
<organism evidence="3 4">
    <name type="scientific">Mycobacterium europaeum</name>
    <dbReference type="NCBI Taxonomy" id="761804"/>
    <lineage>
        <taxon>Bacteria</taxon>
        <taxon>Bacillati</taxon>
        <taxon>Actinomycetota</taxon>
        <taxon>Actinomycetes</taxon>
        <taxon>Mycobacteriales</taxon>
        <taxon>Mycobacteriaceae</taxon>
        <taxon>Mycobacterium</taxon>
        <taxon>Mycobacterium simiae complex</taxon>
    </lineage>
</organism>
<dbReference type="Gene3D" id="3.40.47.10">
    <property type="match status" value="1"/>
</dbReference>
<dbReference type="PIRSF" id="PIRSF000429">
    <property type="entry name" value="Ac-CoA_Ac_transf"/>
    <property type="match status" value="1"/>
</dbReference>
<dbReference type="InterPro" id="IPR020616">
    <property type="entry name" value="Thiolase_N"/>
</dbReference>
<dbReference type="GO" id="GO:0016747">
    <property type="term" value="F:acyltransferase activity, transferring groups other than amino-acyl groups"/>
    <property type="evidence" value="ECO:0007669"/>
    <property type="project" value="InterPro"/>
</dbReference>
<dbReference type="InterPro" id="IPR002155">
    <property type="entry name" value="Thiolase"/>
</dbReference>
<dbReference type="SUPFAM" id="SSF53901">
    <property type="entry name" value="Thiolase-like"/>
    <property type="match status" value="2"/>
</dbReference>
<dbReference type="AlphaFoldDB" id="A0A0U1DMF7"/>
<dbReference type="InterPro" id="IPR055140">
    <property type="entry name" value="Thiolase_C_2"/>
</dbReference>
<dbReference type="InterPro" id="IPR016039">
    <property type="entry name" value="Thiolase-like"/>
</dbReference>
<dbReference type="Pfam" id="PF00108">
    <property type="entry name" value="Thiolase_N"/>
    <property type="match status" value="1"/>
</dbReference>
<dbReference type="CDD" id="cd00829">
    <property type="entry name" value="SCP-x_thiolase"/>
    <property type="match status" value="1"/>
</dbReference>
<dbReference type="Pfam" id="PF22691">
    <property type="entry name" value="Thiolase_C_1"/>
    <property type="match status" value="1"/>
</dbReference>
<dbReference type="EMBL" id="CTEC01000002">
    <property type="protein sequence ID" value="CQD18396.1"/>
    <property type="molecule type" value="Genomic_DNA"/>
</dbReference>
<protein>
    <submittedName>
        <fullName evidence="3">Thiolase</fullName>
    </submittedName>
</protein>
<dbReference type="PANTHER" id="PTHR42870">
    <property type="entry name" value="ACETYL-COA C-ACETYLTRANSFERASE"/>
    <property type="match status" value="1"/>
</dbReference>
<sequence length="412" mass="43719">MSLRSQATKPSEPVPNFSGLRDVAIVGIGATPYYKRGQSLPKTTTELACEAILAACEDAGLTVTDIDGFAYYSGASAGYTEKMDTADFMETLGIPEVRFTAALTSGGGGSAGAIGLARAAIVSGDASVVVTLMALQQSKQRLGSVFSAMEPDPINSFLQPSGLFGPGQLMSVLARRHMYLYGTRREAFAEIAISTRTNAANRPKAIHRAPLTVEDYFNARMIAEPLCLYDFCQETDGAVAVITTRMDRARDLKQPPVPVVAAAHGGVREWGRAFAWMGMPDDYFASSGNKPIAERLYQQAGITAADIDVALLYDHFTPMVLMQLEDYGFCEKGEGGPFVESGAIRYHGGSIPVNTHGGQLSEAYIIGMTHIMEGVEQMRGTAINQVADADLALVTGGPASLPVSGLILGRAA</sequence>
<name>A0A0U1DMF7_9MYCO</name>
<evidence type="ECO:0000313" key="4">
    <source>
        <dbReference type="Proteomes" id="UP000199601"/>
    </source>
</evidence>
<feature type="domain" description="Thiolase N-terminal" evidence="1">
    <location>
        <begin position="23"/>
        <end position="206"/>
    </location>
</feature>
<accession>A0A0U1DMF7</accession>
<dbReference type="PANTHER" id="PTHR42870:SF1">
    <property type="entry name" value="NON-SPECIFIC LIPID-TRANSFER PROTEIN-LIKE 2"/>
    <property type="match status" value="1"/>
</dbReference>
<evidence type="ECO:0000259" key="2">
    <source>
        <dbReference type="Pfam" id="PF22691"/>
    </source>
</evidence>
<feature type="domain" description="Thiolase C-terminal" evidence="2">
    <location>
        <begin position="292"/>
        <end position="396"/>
    </location>
</feature>
<dbReference type="Proteomes" id="UP000199601">
    <property type="component" value="Unassembled WGS sequence"/>
</dbReference>
<proteinExistence type="predicted"/>
<evidence type="ECO:0000313" key="3">
    <source>
        <dbReference type="EMBL" id="CQD18396.1"/>
    </source>
</evidence>
<reference evidence="4" key="1">
    <citation type="submission" date="2015-03" db="EMBL/GenBank/DDBJ databases">
        <authorList>
            <person name="Urmite Genomes"/>
        </authorList>
    </citation>
    <scope>NUCLEOTIDE SEQUENCE [LARGE SCALE GENOMIC DNA]</scope>
    <source>
        <strain evidence="4">CSUR P1344</strain>
    </source>
</reference>
<evidence type="ECO:0000259" key="1">
    <source>
        <dbReference type="Pfam" id="PF00108"/>
    </source>
</evidence>
<gene>
    <name evidence="3" type="ORF">BN000_04167</name>
</gene>